<accession>A0A557NZS3</accession>
<dbReference type="InterPro" id="IPR003749">
    <property type="entry name" value="ThiS/MoaD-like"/>
</dbReference>
<gene>
    <name evidence="1" type="primary">thiS</name>
    <name evidence="1" type="ORF">FOF44_14425</name>
</gene>
<evidence type="ECO:0000313" key="2">
    <source>
        <dbReference type="Proteomes" id="UP000319828"/>
    </source>
</evidence>
<dbReference type="EMBL" id="VMKJ01000036">
    <property type="protein sequence ID" value="TVO33877.1"/>
    <property type="molecule type" value="Genomic_DNA"/>
</dbReference>
<name>A0A557NZS3_9VIBR</name>
<dbReference type="RefSeq" id="WP_144388851.1">
    <property type="nucleotide sequence ID" value="NZ_CANNCB010000040.1"/>
</dbReference>
<dbReference type="InterPro" id="IPR012675">
    <property type="entry name" value="Beta-grasp_dom_sf"/>
</dbReference>
<reference evidence="1 2" key="1">
    <citation type="submission" date="2019-07" db="EMBL/GenBank/DDBJ databases">
        <title>The draft genome sequence of Vibrio algivorus M1486.</title>
        <authorList>
            <person name="Meng X."/>
        </authorList>
    </citation>
    <scope>NUCLEOTIDE SEQUENCE [LARGE SCALE GENOMIC DNA]</scope>
    <source>
        <strain evidence="1 2">M1486</strain>
    </source>
</reference>
<evidence type="ECO:0000313" key="1">
    <source>
        <dbReference type="EMBL" id="TVO33877.1"/>
    </source>
</evidence>
<dbReference type="AlphaFoldDB" id="A0A557NZS3"/>
<proteinExistence type="predicted"/>
<dbReference type="OrthoDB" id="6388078at2"/>
<dbReference type="Gene3D" id="3.10.20.30">
    <property type="match status" value="1"/>
</dbReference>
<dbReference type="PANTHER" id="PTHR34472:SF1">
    <property type="entry name" value="SULFUR CARRIER PROTEIN THIS"/>
    <property type="match status" value="1"/>
</dbReference>
<dbReference type="PANTHER" id="PTHR34472">
    <property type="entry name" value="SULFUR CARRIER PROTEIN THIS"/>
    <property type="match status" value="1"/>
</dbReference>
<protein>
    <submittedName>
        <fullName evidence="1">Sulfur carrier protein ThiS</fullName>
    </submittedName>
</protein>
<comment type="caution">
    <text evidence="1">The sequence shown here is derived from an EMBL/GenBank/DDBJ whole genome shotgun (WGS) entry which is preliminary data.</text>
</comment>
<dbReference type="CDD" id="cd00565">
    <property type="entry name" value="Ubl_ThiS"/>
    <property type="match status" value="1"/>
</dbReference>
<dbReference type="Proteomes" id="UP000319828">
    <property type="component" value="Unassembled WGS sequence"/>
</dbReference>
<dbReference type="SUPFAM" id="SSF54285">
    <property type="entry name" value="MoaD/ThiS"/>
    <property type="match status" value="1"/>
</dbReference>
<sequence>MQVTVNQQVHFLEKNQYNLIQLLSRLSLNQQGIAIAINQDVIPKTQWTETILNDGDDVSVFTMIAGG</sequence>
<dbReference type="Pfam" id="PF02597">
    <property type="entry name" value="ThiS"/>
    <property type="match status" value="1"/>
</dbReference>
<dbReference type="InterPro" id="IPR010035">
    <property type="entry name" value="Thi_S"/>
</dbReference>
<dbReference type="InterPro" id="IPR016155">
    <property type="entry name" value="Mopterin_synth/thiamin_S_b"/>
</dbReference>
<dbReference type="NCBIfam" id="TIGR01683">
    <property type="entry name" value="thiS"/>
    <property type="match status" value="1"/>
</dbReference>
<organism evidence="1 2">
    <name type="scientific">Vibrio algivorus</name>
    <dbReference type="NCBI Taxonomy" id="1667024"/>
    <lineage>
        <taxon>Bacteria</taxon>
        <taxon>Pseudomonadati</taxon>
        <taxon>Pseudomonadota</taxon>
        <taxon>Gammaproteobacteria</taxon>
        <taxon>Vibrionales</taxon>
        <taxon>Vibrionaceae</taxon>
        <taxon>Vibrio</taxon>
    </lineage>
</organism>